<gene>
    <name evidence="2" type="ORF">GCM10009737_33480</name>
</gene>
<feature type="transmembrane region" description="Helical" evidence="1">
    <location>
        <begin position="12"/>
        <end position="36"/>
    </location>
</feature>
<dbReference type="Proteomes" id="UP001501612">
    <property type="component" value="Unassembled WGS sequence"/>
</dbReference>
<evidence type="ECO:0000313" key="3">
    <source>
        <dbReference type="Proteomes" id="UP001501612"/>
    </source>
</evidence>
<name>A0ABN2PQD6_9ACTN</name>
<reference evidence="2 3" key="1">
    <citation type="journal article" date="2019" name="Int. J. Syst. Evol. Microbiol.">
        <title>The Global Catalogue of Microorganisms (GCM) 10K type strain sequencing project: providing services to taxonomists for standard genome sequencing and annotation.</title>
        <authorList>
            <consortium name="The Broad Institute Genomics Platform"/>
            <consortium name="The Broad Institute Genome Sequencing Center for Infectious Disease"/>
            <person name="Wu L."/>
            <person name="Ma J."/>
        </authorList>
    </citation>
    <scope>NUCLEOTIDE SEQUENCE [LARGE SCALE GENOMIC DNA]</scope>
    <source>
        <strain evidence="2 3">JCM 14046</strain>
    </source>
</reference>
<keyword evidence="1" id="KW-0812">Transmembrane</keyword>
<dbReference type="RefSeq" id="WP_344008782.1">
    <property type="nucleotide sequence ID" value="NZ_BAAAMY010000010.1"/>
</dbReference>
<proteinExistence type="predicted"/>
<evidence type="ECO:0000256" key="1">
    <source>
        <dbReference type="SAM" id="Phobius"/>
    </source>
</evidence>
<keyword evidence="1" id="KW-1133">Transmembrane helix</keyword>
<feature type="transmembrane region" description="Helical" evidence="1">
    <location>
        <begin position="153"/>
        <end position="170"/>
    </location>
</feature>
<accession>A0ABN2PQD6</accession>
<feature type="transmembrane region" description="Helical" evidence="1">
    <location>
        <begin position="56"/>
        <end position="80"/>
    </location>
</feature>
<dbReference type="EMBL" id="BAAAMY010000010">
    <property type="protein sequence ID" value="GAA1928841.1"/>
    <property type="molecule type" value="Genomic_DNA"/>
</dbReference>
<comment type="caution">
    <text evidence="2">The sequence shown here is derived from an EMBL/GenBank/DDBJ whole genome shotgun (WGS) entry which is preliminary data.</text>
</comment>
<organism evidence="2 3">
    <name type="scientific">Nocardioides lentus</name>
    <dbReference type="NCBI Taxonomy" id="338077"/>
    <lineage>
        <taxon>Bacteria</taxon>
        <taxon>Bacillati</taxon>
        <taxon>Actinomycetota</taxon>
        <taxon>Actinomycetes</taxon>
        <taxon>Propionibacteriales</taxon>
        <taxon>Nocardioidaceae</taxon>
        <taxon>Nocardioides</taxon>
    </lineage>
</organism>
<keyword evidence="1" id="KW-0472">Membrane</keyword>
<protein>
    <submittedName>
        <fullName evidence="2">Uncharacterized protein</fullName>
    </submittedName>
</protein>
<sequence>MLADRSSGVRGLVVAVVVVTTLWTVASVALLRAAAASERLVTDTGGRLVPATTWDAAAEAIASAGTVVQPAVLVLAAVAVRRASRVGPWLLVAAVALLPPLVLVVAAVPGSGERAGLTAAAGPGVGRWALLMLAVAVCGALAGLAARHHLPSVVAAALVVPTAVAVRAVVRDVSAAPAASAGLPAVARESVLLGGTRISSAGGEAYVGALEGGVRVVVLMLVAAAVAASAAGFLRVLRQDDAEQQV</sequence>
<keyword evidence="3" id="KW-1185">Reference proteome</keyword>
<feature type="transmembrane region" description="Helical" evidence="1">
    <location>
        <begin position="87"/>
        <end position="108"/>
    </location>
</feature>
<evidence type="ECO:0000313" key="2">
    <source>
        <dbReference type="EMBL" id="GAA1928841.1"/>
    </source>
</evidence>
<feature type="transmembrane region" description="Helical" evidence="1">
    <location>
        <begin position="216"/>
        <end position="237"/>
    </location>
</feature>
<feature type="transmembrane region" description="Helical" evidence="1">
    <location>
        <begin position="128"/>
        <end position="146"/>
    </location>
</feature>